<evidence type="ECO:0008006" key="10">
    <source>
        <dbReference type="Google" id="ProtNLM"/>
    </source>
</evidence>
<dbReference type="GO" id="GO:0051301">
    <property type="term" value="P:cell division"/>
    <property type="evidence" value="ECO:0007669"/>
    <property type="project" value="UniProtKB-KW"/>
</dbReference>
<dbReference type="EnsemblPlants" id="Kaladp0042s0113.1.v1.1">
    <property type="protein sequence ID" value="Kaladp0042s0113.1.v1.1"/>
    <property type="gene ID" value="Kaladp0042s0113.v1.1"/>
</dbReference>
<evidence type="ECO:0000256" key="1">
    <source>
        <dbReference type="ARBA" id="ARBA00022618"/>
    </source>
</evidence>
<feature type="compositionally biased region" description="Low complexity" evidence="5">
    <location>
        <begin position="309"/>
        <end position="321"/>
    </location>
</feature>
<organism evidence="8 9">
    <name type="scientific">Kalanchoe fedtschenkoi</name>
    <name type="common">Lavender scallops</name>
    <name type="synonym">South American air plant</name>
    <dbReference type="NCBI Taxonomy" id="63787"/>
    <lineage>
        <taxon>Eukaryota</taxon>
        <taxon>Viridiplantae</taxon>
        <taxon>Streptophyta</taxon>
        <taxon>Embryophyta</taxon>
        <taxon>Tracheophyta</taxon>
        <taxon>Spermatophyta</taxon>
        <taxon>Magnoliopsida</taxon>
        <taxon>eudicotyledons</taxon>
        <taxon>Gunneridae</taxon>
        <taxon>Pentapetalae</taxon>
        <taxon>Saxifragales</taxon>
        <taxon>Crassulaceae</taxon>
        <taxon>Kalanchoe</taxon>
    </lineage>
</organism>
<keyword evidence="9" id="KW-1185">Reference proteome</keyword>
<evidence type="ECO:0000256" key="5">
    <source>
        <dbReference type="SAM" id="MobiDB-lite"/>
    </source>
</evidence>
<evidence type="ECO:0000256" key="4">
    <source>
        <dbReference type="RuleBase" id="RU000383"/>
    </source>
</evidence>
<dbReference type="Gramene" id="Kaladp0042s0113.1.v1.1">
    <property type="protein sequence ID" value="Kaladp0042s0113.1.v1.1"/>
    <property type="gene ID" value="Kaladp0042s0113.v1.1"/>
</dbReference>
<dbReference type="InterPro" id="IPR036915">
    <property type="entry name" value="Cyclin-like_sf"/>
</dbReference>
<name>A0A7N0ZVR7_KALFE</name>
<evidence type="ECO:0000256" key="2">
    <source>
        <dbReference type="ARBA" id="ARBA00023127"/>
    </source>
</evidence>
<dbReference type="OMA" id="ESACESW"/>
<accession>A0A7N0ZVR7</accession>
<reference evidence="8" key="1">
    <citation type="submission" date="2021-01" db="UniProtKB">
        <authorList>
            <consortium name="EnsemblPlants"/>
        </authorList>
    </citation>
    <scope>IDENTIFICATION</scope>
</reference>
<comment type="similarity">
    <text evidence="4">Belongs to the cyclin family.</text>
</comment>
<evidence type="ECO:0000313" key="8">
    <source>
        <dbReference type="EnsemblPlants" id="Kaladp0042s0113.1.v1.1"/>
    </source>
</evidence>
<dbReference type="InterPro" id="IPR039361">
    <property type="entry name" value="Cyclin"/>
</dbReference>
<feature type="region of interest" description="Disordered" evidence="5">
    <location>
        <begin position="298"/>
        <end position="346"/>
    </location>
</feature>
<dbReference type="SUPFAM" id="SSF47954">
    <property type="entry name" value="Cyclin-like"/>
    <property type="match status" value="2"/>
</dbReference>
<dbReference type="InterPro" id="IPR048258">
    <property type="entry name" value="Cyclins_cyclin-box"/>
</dbReference>
<feature type="domain" description="Cyclin-like" evidence="6">
    <location>
        <begin position="90"/>
        <end position="179"/>
    </location>
</feature>
<evidence type="ECO:0000256" key="3">
    <source>
        <dbReference type="ARBA" id="ARBA00023306"/>
    </source>
</evidence>
<sequence length="346" mass="38074">MESGDQDPGSAGSVSTLLCAESPAFLHDDGDDRVQETAFDQEFSHLRDDLGPQDDEYVSTLLERENGCELGAPGNEQKRWMKCARLESIEWVMRNRASLGFRYRTAYLAIMYFDRYLSLGMTMKKRKKWVIRLLTMACLSLAVKMEEVRIPAMREYTADSAAFSFGNDSIKKMELMVLNGLQWEMGLATPLCFMHFFTRKFEALTAAAVDGGGGVVARTAGFIFTALKVASTVAYRPSVVAAAAALAAVDQNLTKEALESKINSSPVTNFGFYATDYVHSCYELMKKLEPDHRLQIQSPKPLAKSPDTSSQGPGSSSASSGVDNKRRRLSFDGCGQNGSTMPPSPK</sequence>
<dbReference type="InterPro" id="IPR006671">
    <property type="entry name" value="Cyclin_N"/>
</dbReference>
<protein>
    <recommendedName>
        <fullName evidence="10">Cyclin N-terminal domain-containing protein</fullName>
    </recommendedName>
</protein>
<proteinExistence type="inferred from homology"/>
<dbReference type="SMART" id="SM00385">
    <property type="entry name" value="CYCLIN"/>
    <property type="match status" value="1"/>
</dbReference>
<evidence type="ECO:0000313" key="9">
    <source>
        <dbReference type="Proteomes" id="UP000594263"/>
    </source>
</evidence>
<dbReference type="PROSITE" id="PS00292">
    <property type="entry name" value="CYCLINS"/>
    <property type="match status" value="1"/>
</dbReference>
<dbReference type="AlphaFoldDB" id="A0A7N0ZVR7"/>
<dbReference type="Gene3D" id="1.10.472.10">
    <property type="entry name" value="Cyclin-like"/>
    <property type="match status" value="2"/>
</dbReference>
<keyword evidence="3" id="KW-0131">Cell cycle</keyword>
<dbReference type="Proteomes" id="UP000594263">
    <property type="component" value="Unplaced"/>
</dbReference>
<dbReference type="Pfam" id="PF00134">
    <property type="entry name" value="Cyclin_N"/>
    <property type="match status" value="1"/>
</dbReference>
<evidence type="ECO:0000259" key="7">
    <source>
        <dbReference type="SMART" id="SM01332"/>
    </source>
</evidence>
<dbReference type="PANTHER" id="PTHR10177">
    <property type="entry name" value="CYCLINS"/>
    <property type="match status" value="1"/>
</dbReference>
<evidence type="ECO:0000259" key="6">
    <source>
        <dbReference type="SMART" id="SM00385"/>
    </source>
</evidence>
<dbReference type="SMART" id="SM01332">
    <property type="entry name" value="Cyclin_C"/>
    <property type="match status" value="1"/>
</dbReference>
<dbReference type="InterPro" id="IPR004367">
    <property type="entry name" value="Cyclin_C-dom"/>
</dbReference>
<feature type="domain" description="Cyclin C-terminal" evidence="7">
    <location>
        <begin position="188"/>
        <end position="308"/>
    </location>
</feature>
<keyword evidence="2 4" id="KW-0195">Cyclin</keyword>
<dbReference type="InterPro" id="IPR013763">
    <property type="entry name" value="Cyclin-like_dom"/>
</dbReference>
<feature type="compositionally biased region" description="Polar residues" evidence="5">
    <location>
        <begin position="337"/>
        <end position="346"/>
    </location>
</feature>
<keyword evidence="1" id="KW-0132">Cell division</keyword>